<gene>
    <name evidence="1" type="ORF">PoB_005343900</name>
</gene>
<dbReference type="EMBL" id="BLXT01005873">
    <property type="protein sequence ID" value="GFO26934.1"/>
    <property type="molecule type" value="Genomic_DNA"/>
</dbReference>
<reference evidence="1 2" key="1">
    <citation type="journal article" date="2021" name="Elife">
        <title>Chloroplast acquisition without the gene transfer in kleptoplastic sea slugs, Plakobranchus ocellatus.</title>
        <authorList>
            <person name="Maeda T."/>
            <person name="Takahashi S."/>
            <person name="Yoshida T."/>
            <person name="Shimamura S."/>
            <person name="Takaki Y."/>
            <person name="Nagai Y."/>
            <person name="Toyoda A."/>
            <person name="Suzuki Y."/>
            <person name="Arimoto A."/>
            <person name="Ishii H."/>
            <person name="Satoh N."/>
            <person name="Nishiyama T."/>
            <person name="Hasebe M."/>
            <person name="Maruyama T."/>
            <person name="Minagawa J."/>
            <person name="Obokata J."/>
            <person name="Shigenobu S."/>
        </authorList>
    </citation>
    <scope>NUCLEOTIDE SEQUENCE [LARGE SCALE GENOMIC DNA]</scope>
</reference>
<evidence type="ECO:0000313" key="1">
    <source>
        <dbReference type="EMBL" id="GFO26934.1"/>
    </source>
</evidence>
<proteinExistence type="predicted"/>
<protein>
    <submittedName>
        <fullName evidence="1">Uncharacterized protein</fullName>
    </submittedName>
</protein>
<organism evidence="1 2">
    <name type="scientific">Plakobranchus ocellatus</name>
    <dbReference type="NCBI Taxonomy" id="259542"/>
    <lineage>
        <taxon>Eukaryota</taxon>
        <taxon>Metazoa</taxon>
        <taxon>Spiralia</taxon>
        <taxon>Lophotrochozoa</taxon>
        <taxon>Mollusca</taxon>
        <taxon>Gastropoda</taxon>
        <taxon>Heterobranchia</taxon>
        <taxon>Euthyneura</taxon>
        <taxon>Panpulmonata</taxon>
        <taxon>Sacoglossa</taxon>
        <taxon>Placobranchoidea</taxon>
        <taxon>Plakobranchidae</taxon>
        <taxon>Plakobranchus</taxon>
    </lineage>
</organism>
<comment type="caution">
    <text evidence="1">The sequence shown here is derived from an EMBL/GenBank/DDBJ whole genome shotgun (WGS) entry which is preliminary data.</text>
</comment>
<keyword evidence="2" id="KW-1185">Reference proteome</keyword>
<name>A0AAV4C788_9GAST</name>
<dbReference type="AlphaFoldDB" id="A0AAV4C788"/>
<dbReference type="Proteomes" id="UP000735302">
    <property type="component" value="Unassembled WGS sequence"/>
</dbReference>
<evidence type="ECO:0000313" key="2">
    <source>
        <dbReference type="Proteomes" id="UP000735302"/>
    </source>
</evidence>
<sequence length="139" mass="16090">MQFLPINIVCSTEQIPKLRYLLDTSQRGHTYHHTHEKTTLYKKKKGEPRRKLALEFDFTMDNFDGAETYELVSPYLLSQLQYLDINVGLYRVDELAVTKQSAKEAESIKKKTCKIFKDNGLNITIGANKKKQSNFLDIS</sequence>
<accession>A0AAV4C788</accession>